<dbReference type="SUPFAM" id="SSF142984">
    <property type="entry name" value="Nqo1 middle domain-like"/>
    <property type="match status" value="1"/>
</dbReference>
<dbReference type="Proteomes" id="UP000183995">
    <property type="component" value="Unassembled WGS sequence"/>
</dbReference>
<evidence type="ECO:0000256" key="4">
    <source>
        <dbReference type="ARBA" id="ARBA00023004"/>
    </source>
</evidence>
<evidence type="ECO:0000313" key="7">
    <source>
        <dbReference type="EMBL" id="SHH55532.1"/>
    </source>
</evidence>
<sequence>MIETKMVKTAADLDSIRENFLEETRRYQYRVLVCSGGGCVSAGCHAVKNALLQAIEDNHLEDKVLVSETGCIGTCNLGPVMVVMPEEVFYTKLTPADIPAIVESHFAGGAVKEDNTYYDTALKKRVTHLKDIEYFKNQIKIALRNCGNIDYGSIEEYIASDGYKAAAKALNSMTPAQVVDEVTKSGLRGRGGAGFPTGVKWNAGLQAVSDEKYIVCNADEGDPGAFMDRSLIEGDPHTVIEGILIGAYAIGAERGFAYIRAEYPLAIERFNAALEQARDFGLLGEDILGSGFDFDIEVRIGAGAFVCGEETALMASIEGERGEPKQKPPFPFQKGLFQKPTIINNVETFANIAPIILKGSGWYASFGTEKSKGTKVFALAGDINNTGLVEVPIGMKLSDIVYKIGGGLPGGKEFKAAQIGGPSGGCITKENLDTPVDYDSLMKLGAIMGSGGLIVMDEDKCMVDVAKFFMEFVQDESCGKCTPCRLGTKRMLAILQKITDGEGTMEDIDELETLARDVTSSALCGLGQTAPNPILSTLRNFRNEYEMHIADKRCPTGKCKALACYTIDKAACKKCGLCAKNCPVSAISGDKDTPYSIDESKCIKCGACFGKCPFKAISR</sequence>
<comment type="similarity">
    <text evidence="1">Belongs to the complex I 51 kDa subunit family.</text>
</comment>
<dbReference type="InterPro" id="IPR037225">
    <property type="entry name" value="Nuo51_FMN-bd_sf"/>
</dbReference>
<dbReference type="Gene3D" id="6.10.250.1450">
    <property type="match status" value="1"/>
</dbReference>
<keyword evidence="4" id="KW-0408">Iron</keyword>
<accession>A0A1M5TXM0</accession>
<gene>
    <name evidence="7" type="ORF">SAMN02745823_00275</name>
</gene>
<dbReference type="Gene3D" id="3.40.30.10">
    <property type="entry name" value="Glutaredoxin"/>
    <property type="match status" value="1"/>
</dbReference>
<proteinExistence type="inferred from homology"/>
<dbReference type="InterPro" id="IPR037207">
    <property type="entry name" value="Nuop51_4Fe4S-bd_sf"/>
</dbReference>
<dbReference type="InterPro" id="IPR017900">
    <property type="entry name" value="4Fe4S_Fe_S_CS"/>
</dbReference>
<dbReference type="InterPro" id="IPR019554">
    <property type="entry name" value="Soluble_ligand-bd"/>
</dbReference>
<dbReference type="Gene3D" id="3.30.70.20">
    <property type="match status" value="1"/>
</dbReference>
<evidence type="ECO:0000313" key="8">
    <source>
        <dbReference type="Proteomes" id="UP000183995"/>
    </source>
</evidence>
<dbReference type="PROSITE" id="PS51379">
    <property type="entry name" value="4FE4S_FER_2"/>
    <property type="match status" value="2"/>
</dbReference>
<dbReference type="PROSITE" id="PS00645">
    <property type="entry name" value="COMPLEX1_51K_2"/>
    <property type="match status" value="1"/>
</dbReference>
<dbReference type="Pfam" id="PF01512">
    <property type="entry name" value="Complex1_51K"/>
    <property type="match status" value="1"/>
</dbReference>
<dbReference type="InterPro" id="IPR017896">
    <property type="entry name" value="4Fe4S_Fe-S-bd"/>
</dbReference>
<dbReference type="GO" id="GO:0051539">
    <property type="term" value="F:4 iron, 4 sulfur cluster binding"/>
    <property type="evidence" value="ECO:0007669"/>
    <property type="project" value="UniProtKB-KW"/>
</dbReference>
<dbReference type="OrthoDB" id="9761899at2"/>
<dbReference type="SMART" id="SM00928">
    <property type="entry name" value="NADH_4Fe-4S"/>
    <property type="match status" value="1"/>
</dbReference>
<reference evidence="7 8" key="1">
    <citation type="submission" date="2016-11" db="EMBL/GenBank/DDBJ databases">
        <authorList>
            <person name="Jaros S."/>
            <person name="Januszkiewicz K."/>
            <person name="Wedrychowicz H."/>
        </authorList>
    </citation>
    <scope>NUCLEOTIDE SEQUENCE [LARGE SCALE GENOMIC DNA]</scope>
    <source>
        <strain evidence="7 8">DSM 10068</strain>
    </source>
</reference>
<dbReference type="Pfam" id="PF10531">
    <property type="entry name" value="SLBB"/>
    <property type="match status" value="1"/>
</dbReference>
<evidence type="ECO:0000256" key="2">
    <source>
        <dbReference type="ARBA" id="ARBA00022485"/>
    </source>
</evidence>
<dbReference type="AlphaFoldDB" id="A0A1M5TXM0"/>
<dbReference type="PANTHER" id="PTHR43578">
    <property type="entry name" value="NADH-QUINONE OXIDOREDUCTASE SUBUNIT F"/>
    <property type="match status" value="1"/>
</dbReference>
<protein>
    <submittedName>
        <fullName evidence="7">NAD(P)-dependent iron-only hydrogenase diaphorase component flavoprotein</fullName>
    </submittedName>
</protein>
<dbReference type="PANTHER" id="PTHR43578:SF3">
    <property type="entry name" value="NADH-QUINONE OXIDOREDUCTASE SUBUNIT F"/>
    <property type="match status" value="1"/>
</dbReference>
<keyword evidence="8" id="KW-1185">Reference proteome</keyword>
<dbReference type="GO" id="GO:0046872">
    <property type="term" value="F:metal ion binding"/>
    <property type="evidence" value="ECO:0007669"/>
    <property type="project" value="UniProtKB-KW"/>
</dbReference>
<dbReference type="FunFam" id="3.40.50.11540:FF:000001">
    <property type="entry name" value="NADH dehydrogenase [ubiquinone] flavoprotein 1, mitochondrial"/>
    <property type="match status" value="1"/>
</dbReference>
<name>A0A1M5TXM0_9FIRM</name>
<feature type="domain" description="4Fe-4S ferredoxin-type" evidence="6">
    <location>
        <begin position="593"/>
        <end position="619"/>
    </location>
</feature>
<keyword evidence="3" id="KW-0479">Metal-binding</keyword>
<dbReference type="GO" id="GO:0008137">
    <property type="term" value="F:NADH dehydrogenase (ubiquinone) activity"/>
    <property type="evidence" value="ECO:0007669"/>
    <property type="project" value="InterPro"/>
</dbReference>
<dbReference type="Pfam" id="PF10589">
    <property type="entry name" value="NADH_4Fe-4S"/>
    <property type="match status" value="1"/>
</dbReference>
<dbReference type="GO" id="GO:0010181">
    <property type="term" value="F:FMN binding"/>
    <property type="evidence" value="ECO:0007669"/>
    <property type="project" value="InterPro"/>
</dbReference>
<keyword evidence="2" id="KW-0004">4Fe-4S</keyword>
<organism evidence="7 8">
    <name type="scientific">Sporobacter termitidis DSM 10068</name>
    <dbReference type="NCBI Taxonomy" id="1123282"/>
    <lineage>
        <taxon>Bacteria</taxon>
        <taxon>Bacillati</taxon>
        <taxon>Bacillota</taxon>
        <taxon>Clostridia</taxon>
        <taxon>Eubacteriales</taxon>
        <taxon>Oscillospiraceae</taxon>
        <taxon>Sporobacter</taxon>
    </lineage>
</organism>
<dbReference type="SUPFAM" id="SSF140490">
    <property type="entry name" value="Nqo1C-terminal domain-like"/>
    <property type="match status" value="1"/>
</dbReference>
<evidence type="ECO:0000256" key="5">
    <source>
        <dbReference type="ARBA" id="ARBA00023014"/>
    </source>
</evidence>
<dbReference type="PROSITE" id="PS00198">
    <property type="entry name" value="4FE4S_FER_1"/>
    <property type="match status" value="1"/>
</dbReference>
<dbReference type="Gene3D" id="3.40.50.11540">
    <property type="entry name" value="NADH-ubiquinone oxidoreductase 51kDa subunit"/>
    <property type="match status" value="1"/>
</dbReference>
<dbReference type="FunFam" id="1.20.1440.230:FF:000001">
    <property type="entry name" value="Mitochondrial NADH dehydrogenase flavoprotein 1"/>
    <property type="match status" value="1"/>
</dbReference>
<keyword evidence="5" id="KW-0411">Iron-sulfur</keyword>
<evidence type="ECO:0000256" key="3">
    <source>
        <dbReference type="ARBA" id="ARBA00022723"/>
    </source>
</evidence>
<dbReference type="RefSeq" id="WP_084726156.1">
    <property type="nucleotide sequence ID" value="NZ_FQXV01000001.1"/>
</dbReference>
<dbReference type="STRING" id="1123282.SAMN02745823_00275"/>
<dbReference type="InterPro" id="IPR019575">
    <property type="entry name" value="Nuop51_4Fe4S-bd"/>
</dbReference>
<feature type="domain" description="4Fe-4S ferredoxin-type" evidence="6">
    <location>
        <begin position="563"/>
        <end position="592"/>
    </location>
</feature>
<dbReference type="NCBIfam" id="NF010120">
    <property type="entry name" value="PRK13596.1"/>
    <property type="match status" value="1"/>
</dbReference>
<dbReference type="InterPro" id="IPR036249">
    <property type="entry name" value="Thioredoxin-like_sf"/>
</dbReference>
<dbReference type="SUPFAM" id="SSF52833">
    <property type="entry name" value="Thioredoxin-like"/>
    <property type="match status" value="1"/>
</dbReference>
<evidence type="ECO:0000256" key="1">
    <source>
        <dbReference type="ARBA" id="ARBA00007523"/>
    </source>
</evidence>
<evidence type="ECO:0000259" key="6">
    <source>
        <dbReference type="PROSITE" id="PS51379"/>
    </source>
</evidence>
<dbReference type="SUPFAM" id="SSF142019">
    <property type="entry name" value="Nqo1 FMN-binding domain-like"/>
    <property type="match status" value="1"/>
</dbReference>
<dbReference type="EMBL" id="FQXV01000001">
    <property type="protein sequence ID" value="SHH55532.1"/>
    <property type="molecule type" value="Genomic_DNA"/>
</dbReference>
<dbReference type="Pfam" id="PF12838">
    <property type="entry name" value="Fer4_7"/>
    <property type="match status" value="1"/>
</dbReference>
<dbReference type="Gene3D" id="3.10.20.600">
    <property type="match status" value="1"/>
</dbReference>
<dbReference type="CDD" id="cd02980">
    <property type="entry name" value="TRX_Fd_family"/>
    <property type="match status" value="1"/>
</dbReference>
<dbReference type="Gene3D" id="1.20.1440.230">
    <property type="entry name" value="NADH-ubiquinone oxidoreductase 51kDa subunit, iron-sulphur binding domain"/>
    <property type="match status" value="1"/>
</dbReference>
<dbReference type="SUPFAM" id="SSF54862">
    <property type="entry name" value="4Fe-4S ferredoxins"/>
    <property type="match status" value="1"/>
</dbReference>
<dbReference type="InterPro" id="IPR001949">
    <property type="entry name" value="NADH-UbQ_OxRdtase_51kDa_CS"/>
</dbReference>
<dbReference type="InterPro" id="IPR011538">
    <property type="entry name" value="Nuo51_FMN-bd"/>
</dbReference>
<dbReference type="Pfam" id="PF01257">
    <property type="entry name" value="2Fe-2S_thioredx"/>
    <property type="match status" value="1"/>
</dbReference>